<evidence type="ECO:0000256" key="4">
    <source>
        <dbReference type="ARBA" id="ARBA00013673"/>
    </source>
</evidence>
<comment type="caution">
    <text evidence="15">The sequence shown here is derived from an EMBL/GenBank/DDBJ whole genome shotgun (WGS) entry which is preliminary data.</text>
</comment>
<dbReference type="Pfam" id="PF20260">
    <property type="entry name" value="PUA_4"/>
    <property type="match status" value="1"/>
</dbReference>
<dbReference type="Gene3D" id="2.40.240.20">
    <property type="entry name" value="Hypothetical PUA domain-like, domain 1"/>
    <property type="match status" value="1"/>
</dbReference>
<dbReference type="RefSeq" id="WP_006590904.1">
    <property type="nucleotide sequence ID" value="NZ_BAHD01000004.1"/>
</dbReference>
<comment type="subcellular location">
    <subcellularLocation>
        <location evidence="1 12">Cytoplasm</location>
    </subcellularLocation>
</comment>
<keyword evidence="5 12" id="KW-0963">Cytoplasm</keyword>
<evidence type="ECO:0000256" key="11">
    <source>
        <dbReference type="ARBA" id="ARBA00047944"/>
    </source>
</evidence>
<dbReference type="eggNOG" id="COG1385">
    <property type="taxonomic scope" value="Bacteria"/>
</dbReference>
<keyword evidence="7 12" id="KW-0489">Methyltransferase</keyword>
<accession>K6WKR7</accession>
<evidence type="ECO:0000256" key="1">
    <source>
        <dbReference type="ARBA" id="ARBA00004496"/>
    </source>
</evidence>
<proteinExistence type="inferred from homology"/>
<feature type="domain" description="Ribosomal RNA small subunit methyltransferase E methyltransferase" evidence="13">
    <location>
        <begin position="83"/>
        <end position="238"/>
    </location>
</feature>
<evidence type="ECO:0000259" key="14">
    <source>
        <dbReference type="Pfam" id="PF20260"/>
    </source>
</evidence>
<dbReference type="PANTHER" id="PTHR30027">
    <property type="entry name" value="RIBOSOMAL RNA SMALL SUBUNIT METHYLTRANSFERASE E"/>
    <property type="match status" value="1"/>
</dbReference>
<dbReference type="InterPro" id="IPR046887">
    <property type="entry name" value="RsmE_PUA-like"/>
</dbReference>
<evidence type="ECO:0000256" key="7">
    <source>
        <dbReference type="ARBA" id="ARBA00022603"/>
    </source>
</evidence>
<protein>
    <recommendedName>
        <fullName evidence="4 12">Ribosomal RNA small subunit methyltransferase E</fullName>
        <ecNumber evidence="3 12">2.1.1.193</ecNumber>
    </recommendedName>
</protein>
<evidence type="ECO:0000313" key="16">
    <source>
        <dbReference type="Proteomes" id="UP000008366"/>
    </source>
</evidence>
<dbReference type="GO" id="GO:0005737">
    <property type="term" value="C:cytoplasm"/>
    <property type="evidence" value="ECO:0007669"/>
    <property type="project" value="UniProtKB-SubCell"/>
</dbReference>
<comment type="function">
    <text evidence="10 12">Specifically methylates the N3 position of the uracil ring of uridine 1498 (m3U1498) in 16S rRNA. Acts on the fully assembled 30S ribosomal subunit.</text>
</comment>
<comment type="similarity">
    <text evidence="2 12">Belongs to the RNA methyltransferase RsmE family.</text>
</comment>
<dbReference type="Proteomes" id="UP000008366">
    <property type="component" value="Unassembled WGS sequence"/>
</dbReference>
<dbReference type="NCBIfam" id="NF008693">
    <property type="entry name" value="PRK11713.2-3"/>
    <property type="match status" value="1"/>
</dbReference>
<dbReference type="Pfam" id="PF04452">
    <property type="entry name" value="Methyltrans_RNA"/>
    <property type="match status" value="1"/>
</dbReference>
<keyword evidence="16" id="KW-1185">Reference proteome</keyword>
<dbReference type="STRING" id="1184609.KILIM_004_01630"/>
<dbReference type="EC" id="2.1.1.193" evidence="3 12"/>
<dbReference type="SUPFAM" id="SSF75217">
    <property type="entry name" value="alpha/beta knot"/>
    <property type="match status" value="1"/>
</dbReference>
<dbReference type="InterPro" id="IPR029028">
    <property type="entry name" value="Alpha/beta_knot_MTases"/>
</dbReference>
<dbReference type="PIRSF" id="PIRSF015601">
    <property type="entry name" value="MTase_slr0722"/>
    <property type="match status" value="1"/>
</dbReference>
<dbReference type="SUPFAM" id="SSF88697">
    <property type="entry name" value="PUA domain-like"/>
    <property type="match status" value="1"/>
</dbReference>
<dbReference type="EMBL" id="BAHD01000004">
    <property type="protein sequence ID" value="GAB94371.1"/>
    <property type="molecule type" value="Genomic_DNA"/>
</dbReference>
<dbReference type="AlphaFoldDB" id="K6WKR7"/>
<keyword evidence="9 12" id="KW-0949">S-adenosyl-L-methionine</keyword>
<evidence type="ECO:0000256" key="8">
    <source>
        <dbReference type="ARBA" id="ARBA00022679"/>
    </source>
</evidence>
<evidence type="ECO:0000313" key="15">
    <source>
        <dbReference type="EMBL" id="GAB94371.1"/>
    </source>
</evidence>
<keyword evidence="6 12" id="KW-0698">rRNA processing</keyword>
<name>K6WKR7_9MICO</name>
<evidence type="ECO:0000256" key="10">
    <source>
        <dbReference type="ARBA" id="ARBA00025699"/>
    </source>
</evidence>
<dbReference type="OrthoDB" id="9808126at2"/>
<sequence length="244" mass="24931">MTAALYYVAPGALDGLGVGGLLVLDGDEGHHAARVKRARVGEELLVADTVGMVAHCCVESLGPGSVSLRVVSVGLVEVGGPRFVLVQALAKGGRDEQAIETATELGVDAVVAWQADRSIVRWSGKEAKALAKWAGVLRAAGKQSRRAVVPAVSGPVTTAQLAQLLRGAAAFVLHEEASERLVAQELPAEGDVYLVVGPEGGIAPAELTALSDAGALPVRLGSEVLRSSSAGPAALAVLAARTRW</sequence>
<evidence type="ECO:0000256" key="3">
    <source>
        <dbReference type="ARBA" id="ARBA00012328"/>
    </source>
</evidence>
<dbReference type="GO" id="GO:0070042">
    <property type="term" value="F:rRNA (uridine-N3-)-methyltransferase activity"/>
    <property type="evidence" value="ECO:0007669"/>
    <property type="project" value="TreeGrafter"/>
</dbReference>
<dbReference type="InterPro" id="IPR046886">
    <property type="entry name" value="RsmE_MTase_dom"/>
</dbReference>
<dbReference type="Gene3D" id="3.40.1280.10">
    <property type="match status" value="1"/>
</dbReference>
<organism evidence="15 16">
    <name type="scientific">Kineosphaera limosa NBRC 100340</name>
    <dbReference type="NCBI Taxonomy" id="1184609"/>
    <lineage>
        <taxon>Bacteria</taxon>
        <taxon>Bacillati</taxon>
        <taxon>Actinomycetota</taxon>
        <taxon>Actinomycetes</taxon>
        <taxon>Micrococcales</taxon>
        <taxon>Dermatophilaceae</taxon>
        <taxon>Kineosphaera</taxon>
    </lineage>
</organism>
<dbReference type="NCBIfam" id="TIGR00046">
    <property type="entry name" value="RsmE family RNA methyltransferase"/>
    <property type="match status" value="1"/>
</dbReference>
<evidence type="ECO:0000256" key="12">
    <source>
        <dbReference type="PIRNR" id="PIRNR015601"/>
    </source>
</evidence>
<evidence type="ECO:0000256" key="5">
    <source>
        <dbReference type="ARBA" id="ARBA00022490"/>
    </source>
</evidence>
<comment type="catalytic activity">
    <reaction evidence="11 12">
        <text>uridine(1498) in 16S rRNA + S-adenosyl-L-methionine = N(3)-methyluridine(1498) in 16S rRNA + S-adenosyl-L-homocysteine + H(+)</text>
        <dbReference type="Rhea" id="RHEA:42920"/>
        <dbReference type="Rhea" id="RHEA-COMP:10283"/>
        <dbReference type="Rhea" id="RHEA-COMP:10284"/>
        <dbReference type="ChEBI" id="CHEBI:15378"/>
        <dbReference type="ChEBI" id="CHEBI:57856"/>
        <dbReference type="ChEBI" id="CHEBI:59789"/>
        <dbReference type="ChEBI" id="CHEBI:65315"/>
        <dbReference type="ChEBI" id="CHEBI:74502"/>
        <dbReference type="EC" id="2.1.1.193"/>
    </reaction>
</comment>
<dbReference type="InterPro" id="IPR029026">
    <property type="entry name" value="tRNA_m1G_MTases_N"/>
</dbReference>
<evidence type="ECO:0000256" key="2">
    <source>
        <dbReference type="ARBA" id="ARBA00005528"/>
    </source>
</evidence>
<dbReference type="CDD" id="cd18084">
    <property type="entry name" value="RsmE-like"/>
    <property type="match status" value="1"/>
</dbReference>
<evidence type="ECO:0000256" key="6">
    <source>
        <dbReference type="ARBA" id="ARBA00022552"/>
    </source>
</evidence>
<keyword evidence="8 12" id="KW-0808">Transferase</keyword>
<reference evidence="15 16" key="1">
    <citation type="submission" date="2012-08" db="EMBL/GenBank/DDBJ databases">
        <title>Whole genome shotgun sequence of Kineosphaera limosa NBRC 100340.</title>
        <authorList>
            <person name="Yoshida I."/>
            <person name="Isaki S."/>
            <person name="Hosoyama A."/>
            <person name="Tsuchikane K."/>
            <person name="Katsumata H."/>
            <person name="Ando Y."/>
            <person name="Ohji S."/>
            <person name="Hamada M."/>
            <person name="Tamura T."/>
            <person name="Yamazoe A."/>
            <person name="Yamazaki S."/>
            <person name="Fujita N."/>
        </authorList>
    </citation>
    <scope>NUCLEOTIDE SEQUENCE [LARGE SCALE GENOMIC DNA]</scope>
    <source>
        <strain evidence="15 16">NBRC 100340</strain>
    </source>
</reference>
<dbReference type="InterPro" id="IPR015947">
    <property type="entry name" value="PUA-like_sf"/>
</dbReference>
<dbReference type="GO" id="GO:0070475">
    <property type="term" value="P:rRNA base methylation"/>
    <property type="evidence" value="ECO:0007669"/>
    <property type="project" value="TreeGrafter"/>
</dbReference>
<evidence type="ECO:0000259" key="13">
    <source>
        <dbReference type="Pfam" id="PF04452"/>
    </source>
</evidence>
<dbReference type="PANTHER" id="PTHR30027:SF3">
    <property type="entry name" value="16S RRNA (URACIL(1498)-N(3))-METHYLTRANSFERASE"/>
    <property type="match status" value="1"/>
</dbReference>
<feature type="domain" description="Ribosomal RNA small subunit methyltransferase E PUA-like" evidence="14">
    <location>
        <begin position="24"/>
        <end position="70"/>
    </location>
</feature>
<evidence type="ECO:0000256" key="9">
    <source>
        <dbReference type="ARBA" id="ARBA00022691"/>
    </source>
</evidence>
<gene>
    <name evidence="15" type="ORF">KILIM_004_01630</name>
</gene>
<dbReference type="InterPro" id="IPR006700">
    <property type="entry name" value="RsmE"/>
</dbReference>